<proteinExistence type="predicted"/>
<feature type="non-terminal residue" evidence="1">
    <location>
        <position position="1"/>
    </location>
</feature>
<evidence type="ECO:0000313" key="2">
    <source>
        <dbReference type="Proteomes" id="UP000266841"/>
    </source>
</evidence>
<evidence type="ECO:0000313" key="1">
    <source>
        <dbReference type="EMBL" id="EJK66615.1"/>
    </source>
</evidence>
<dbReference type="OrthoDB" id="10647671at2759"/>
<comment type="caution">
    <text evidence="1">The sequence shown here is derived from an EMBL/GenBank/DDBJ whole genome shotgun (WGS) entry which is preliminary data.</text>
</comment>
<dbReference type="EMBL" id="AGNL01014634">
    <property type="protein sequence ID" value="EJK66615.1"/>
    <property type="molecule type" value="Genomic_DNA"/>
</dbReference>
<gene>
    <name evidence="1" type="ORF">THAOC_12446</name>
</gene>
<sequence>TLTGAKVLFSALRRAGAAVSGPLLLRTRRLEYLERAHERVVYRHHCAGVVELAAVVWRREDRDEFTTSEELVAILDDLVGTHDQVEVVPAEELSDDVAAEGERDSPVVLVPSLRTAEKE</sequence>
<accession>K0SMK9</accession>
<organism evidence="1 2">
    <name type="scientific">Thalassiosira oceanica</name>
    <name type="common">Marine diatom</name>
    <dbReference type="NCBI Taxonomy" id="159749"/>
    <lineage>
        <taxon>Eukaryota</taxon>
        <taxon>Sar</taxon>
        <taxon>Stramenopiles</taxon>
        <taxon>Ochrophyta</taxon>
        <taxon>Bacillariophyta</taxon>
        <taxon>Coscinodiscophyceae</taxon>
        <taxon>Thalassiosirophycidae</taxon>
        <taxon>Thalassiosirales</taxon>
        <taxon>Thalassiosiraceae</taxon>
        <taxon>Thalassiosira</taxon>
    </lineage>
</organism>
<protein>
    <submittedName>
        <fullName evidence="1">Uncharacterized protein</fullName>
    </submittedName>
</protein>
<dbReference type="AlphaFoldDB" id="K0SMK9"/>
<name>K0SMK9_THAOC</name>
<reference evidence="1 2" key="1">
    <citation type="journal article" date="2012" name="Genome Biol.">
        <title>Genome and low-iron response of an oceanic diatom adapted to chronic iron limitation.</title>
        <authorList>
            <person name="Lommer M."/>
            <person name="Specht M."/>
            <person name="Roy A.S."/>
            <person name="Kraemer L."/>
            <person name="Andreson R."/>
            <person name="Gutowska M.A."/>
            <person name="Wolf J."/>
            <person name="Bergner S.V."/>
            <person name="Schilhabel M.B."/>
            <person name="Klostermeier U.C."/>
            <person name="Beiko R.G."/>
            <person name="Rosenstiel P."/>
            <person name="Hippler M."/>
            <person name="Laroche J."/>
        </authorList>
    </citation>
    <scope>NUCLEOTIDE SEQUENCE [LARGE SCALE GENOMIC DNA]</scope>
    <source>
        <strain evidence="1 2">CCMP1005</strain>
    </source>
</reference>
<keyword evidence="2" id="KW-1185">Reference proteome</keyword>
<dbReference type="Proteomes" id="UP000266841">
    <property type="component" value="Unassembled WGS sequence"/>
</dbReference>